<proteinExistence type="predicted"/>
<dbReference type="AlphaFoldDB" id="A0A4R5KKV8"/>
<evidence type="ECO:0000256" key="7">
    <source>
        <dbReference type="SAM" id="Phobius"/>
    </source>
</evidence>
<keyword evidence="4 7" id="KW-0812">Transmembrane</keyword>
<feature type="transmembrane region" description="Helical" evidence="7">
    <location>
        <begin position="339"/>
        <end position="361"/>
    </location>
</feature>
<evidence type="ECO:0000256" key="5">
    <source>
        <dbReference type="ARBA" id="ARBA00022989"/>
    </source>
</evidence>
<dbReference type="OrthoDB" id="2942684at2"/>
<feature type="transmembrane region" description="Helical" evidence="7">
    <location>
        <begin position="367"/>
        <end position="390"/>
    </location>
</feature>
<evidence type="ECO:0000256" key="2">
    <source>
        <dbReference type="ARBA" id="ARBA00022448"/>
    </source>
</evidence>
<gene>
    <name evidence="9" type="ORF">E1757_21210</name>
</gene>
<feature type="transmembrane region" description="Helical" evidence="7">
    <location>
        <begin position="44"/>
        <end position="65"/>
    </location>
</feature>
<dbReference type="PANTHER" id="PTHR43266:SF8">
    <property type="entry name" value="MACROLIDE-EFFLUX PROTEIN"/>
    <property type="match status" value="1"/>
</dbReference>
<evidence type="ECO:0000256" key="6">
    <source>
        <dbReference type="ARBA" id="ARBA00023136"/>
    </source>
</evidence>
<feature type="domain" description="Major facilitator superfamily (MFS) profile" evidence="8">
    <location>
        <begin position="6"/>
        <end position="393"/>
    </location>
</feature>
<feature type="transmembrane region" description="Helical" evidence="7">
    <location>
        <begin position="306"/>
        <end position="327"/>
    </location>
</feature>
<feature type="transmembrane region" description="Helical" evidence="7">
    <location>
        <begin position="134"/>
        <end position="156"/>
    </location>
</feature>
<dbReference type="EMBL" id="SMRT01000011">
    <property type="protein sequence ID" value="TDF95060.1"/>
    <property type="molecule type" value="Genomic_DNA"/>
</dbReference>
<keyword evidence="5 7" id="KW-1133">Transmembrane helix</keyword>
<dbReference type="RefSeq" id="WP_133231844.1">
    <property type="nucleotide sequence ID" value="NZ_SMRT01000011.1"/>
</dbReference>
<comment type="subcellular location">
    <subcellularLocation>
        <location evidence="1">Cell membrane</location>
        <topology evidence="1">Multi-pass membrane protein</topology>
    </subcellularLocation>
</comment>
<evidence type="ECO:0000313" key="9">
    <source>
        <dbReference type="EMBL" id="TDF95060.1"/>
    </source>
</evidence>
<dbReference type="PROSITE" id="PS50850">
    <property type="entry name" value="MFS"/>
    <property type="match status" value="1"/>
</dbReference>
<keyword evidence="6 7" id="KW-0472">Membrane</keyword>
<sequence>MLHNKYVRTVILSRVLLQLGVWIRNFAILLYVTDLTHNNPQYVSLISVAEFAPIFIFAIIGGTFADRWRPKLTMVWCDILSALSVFAVLAVLMSGSWYALLFGTFISAVLSQFSQPSAMKLFKQHVPGEQLQGVMAMFQSLMAVFMVIGPIMGTFVFQHYGIGYSLVVTGIMFAGSSIVLSFLPRDAVEPADEGSRNFSKELMDGLRYVGASRPLRTLAVAFAASGLGAGLIQPLAIFIVIEKLGQGKPFLQWLLMTNGLAMLIGGAFLIGIAKKMRPYTLLAAGLLVSAVCTIAVGWSTNIGLTLLLQVLSGFFYPWVHTGIQTLILKNTEAAYIGRVGGAVMPVFMGMMVIGMSLAGYLKDALSLFTVYAISGALLIIGALLLVPLYWKRRAAESAAN</sequence>
<feature type="transmembrane region" description="Helical" evidence="7">
    <location>
        <begin position="253"/>
        <end position="272"/>
    </location>
</feature>
<dbReference type="GO" id="GO:0022857">
    <property type="term" value="F:transmembrane transporter activity"/>
    <property type="evidence" value="ECO:0007669"/>
    <property type="project" value="InterPro"/>
</dbReference>
<dbReference type="GO" id="GO:0005886">
    <property type="term" value="C:plasma membrane"/>
    <property type="evidence" value="ECO:0007669"/>
    <property type="project" value="UniProtKB-SubCell"/>
</dbReference>
<comment type="caution">
    <text evidence="9">The sequence shown here is derived from an EMBL/GenBank/DDBJ whole genome shotgun (WGS) entry which is preliminary data.</text>
</comment>
<evidence type="ECO:0000256" key="1">
    <source>
        <dbReference type="ARBA" id="ARBA00004651"/>
    </source>
</evidence>
<dbReference type="Proteomes" id="UP000295636">
    <property type="component" value="Unassembled WGS sequence"/>
</dbReference>
<dbReference type="InterPro" id="IPR020846">
    <property type="entry name" value="MFS_dom"/>
</dbReference>
<dbReference type="InterPro" id="IPR011701">
    <property type="entry name" value="MFS"/>
</dbReference>
<dbReference type="InterPro" id="IPR036259">
    <property type="entry name" value="MFS_trans_sf"/>
</dbReference>
<evidence type="ECO:0000259" key="8">
    <source>
        <dbReference type="PROSITE" id="PS50850"/>
    </source>
</evidence>
<feature type="transmembrane region" description="Helical" evidence="7">
    <location>
        <begin position="217"/>
        <end position="241"/>
    </location>
</feature>
<dbReference type="Pfam" id="PF07690">
    <property type="entry name" value="MFS_1"/>
    <property type="match status" value="1"/>
</dbReference>
<protein>
    <submittedName>
        <fullName evidence="9">MFS transporter</fullName>
    </submittedName>
</protein>
<evidence type="ECO:0000313" key="10">
    <source>
        <dbReference type="Proteomes" id="UP000295636"/>
    </source>
</evidence>
<dbReference type="Gene3D" id="1.20.1250.20">
    <property type="entry name" value="MFS general substrate transporter like domains"/>
    <property type="match status" value="1"/>
</dbReference>
<keyword evidence="2" id="KW-0813">Transport</keyword>
<keyword evidence="10" id="KW-1185">Reference proteome</keyword>
<evidence type="ECO:0000256" key="4">
    <source>
        <dbReference type="ARBA" id="ARBA00022692"/>
    </source>
</evidence>
<dbReference type="CDD" id="cd06173">
    <property type="entry name" value="MFS_MefA_like"/>
    <property type="match status" value="1"/>
</dbReference>
<name>A0A4R5KKV8_9BACL</name>
<dbReference type="PANTHER" id="PTHR43266">
    <property type="entry name" value="MACROLIDE-EFFLUX PROTEIN"/>
    <property type="match status" value="1"/>
</dbReference>
<feature type="transmembrane region" description="Helical" evidence="7">
    <location>
        <begin position="162"/>
        <end position="183"/>
    </location>
</feature>
<feature type="transmembrane region" description="Helical" evidence="7">
    <location>
        <begin position="12"/>
        <end position="32"/>
    </location>
</feature>
<reference evidence="9 10" key="1">
    <citation type="submission" date="2019-03" db="EMBL/GenBank/DDBJ databases">
        <title>This is whole genome sequence of Paenibacillus sp MS74 strain.</title>
        <authorList>
            <person name="Trinh H.N."/>
        </authorList>
    </citation>
    <scope>NUCLEOTIDE SEQUENCE [LARGE SCALE GENOMIC DNA]</scope>
    <source>
        <strain evidence="9 10">MS74</strain>
    </source>
</reference>
<evidence type="ECO:0000256" key="3">
    <source>
        <dbReference type="ARBA" id="ARBA00022475"/>
    </source>
</evidence>
<feature type="transmembrane region" description="Helical" evidence="7">
    <location>
        <begin position="97"/>
        <end position="113"/>
    </location>
</feature>
<organism evidence="9 10">
    <name type="scientific">Paenibacillus piri</name>
    <dbReference type="NCBI Taxonomy" id="2547395"/>
    <lineage>
        <taxon>Bacteria</taxon>
        <taxon>Bacillati</taxon>
        <taxon>Bacillota</taxon>
        <taxon>Bacilli</taxon>
        <taxon>Bacillales</taxon>
        <taxon>Paenibacillaceae</taxon>
        <taxon>Paenibacillus</taxon>
    </lineage>
</organism>
<feature type="transmembrane region" description="Helical" evidence="7">
    <location>
        <begin position="279"/>
        <end position="300"/>
    </location>
</feature>
<accession>A0A4R5KKV8</accession>
<dbReference type="SUPFAM" id="SSF103473">
    <property type="entry name" value="MFS general substrate transporter"/>
    <property type="match status" value="1"/>
</dbReference>
<feature type="transmembrane region" description="Helical" evidence="7">
    <location>
        <begin position="72"/>
        <end position="91"/>
    </location>
</feature>
<keyword evidence="3" id="KW-1003">Cell membrane</keyword>